<dbReference type="InterPro" id="IPR044822">
    <property type="entry name" value="Myb_DNA-bind_4"/>
</dbReference>
<protein>
    <recommendedName>
        <fullName evidence="1">Myb/SANT-like DNA-binding domain-containing protein</fullName>
    </recommendedName>
</protein>
<keyword evidence="3" id="KW-1185">Reference proteome</keyword>
<name>M7AI38_CHEMY</name>
<reference evidence="3" key="1">
    <citation type="journal article" date="2013" name="Nat. Genet.">
        <title>The draft genomes of soft-shell turtle and green sea turtle yield insights into the development and evolution of the turtle-specific body plan.</title>
        <authorList>
            <person name="Wang Z."/>
            <person name="Pascual-Anaya J."/>
            <person name="Zadissa A."/>
            <person name="Li W."/>
            <person name="Niimura Y."/>
            <person name="Huang Z."/>
            <person name="Li C."/>
            <person name="White S."/>
            <person name="Xiong Z."/>
            <person name="Fang D."/>
            <person name="Wang B."/>
            <person name="Ming Y."/>
            <person name="Chen Y."/>
            <person name="Zheng Y."/>
            <person name="Kuraku S."/>
            <person name="Pignatelli M."/>
            <person name="Herrero J."/>
            <person name="Beal K."/>
            <person name="Nozawa M."/>
            <person name="Li Q."/>
            <person name="Wang J."/>
            <person name="Zhang H."/>
            <person name="Yu L."/>
            <person name="Shigenobu S."/>
            <person name="Wang J."/>
            <person name="Liu J."/>
            <person name="Flicek P."/>
            <person name="Searle S."/>
            <person name="Wang J."/>
            <person name="Kuratani S."/>
            <person name="Yin Y."/>
            <person name="Aken B."/>
            <person name="Zhang G."/>
            <person name="Irie N."/>
        </authorList>
    </citation>
    <scope>NUCLEOTIDE SEQUENCE [LARGE SCALE GENOMIC DNA]</scope>
</reference>
<dbReference type="AlphaFoldDB" id="M7AI38"/>
<dbReference type="EMBL" id="KB598657">
    <property type="protein sequence ID" value="EMP24676.1"/>
    <property type="molecule type" value="Genomic_DNA"/>
</dbReference>
<accession>M7AI38</accession>
<feature type="domain" description="Myb/SANT-like DNA-binding" evidence="1">
    <location>
        <begin position="11"/>
        <end position="67"/>
    </location>
</feature>
<dbReference type="Pfam" id="PF13837">
    <property type="entry name" value="Myb_DNA-bind_4"/>
    <property type="match status" value="1"/>
</dbReference>
<dbReference type="Proteomes" id="UP000031443">
    <property type="component" value="Unassembled WGS sequence"/>
</dbReference>
<sequence>MQSQNRKRAPAWTEWEVLDLITVWGEESVLSELRSKRRNAKTFQKISEAMRDRGYMRDATQCHVKLKEGGAATNTLPLSVDSNDGVLSAIAEDFAHGEDEEEDNELGKSTQHTVLPNSQDLFITLTEIPSQLNEAREETSGERGFREKRVHVLITVLPSPPRLVFQVLVLHTLHDNAQGVYKVFTSLHNCCSELNRLHVCCVWRLLLLRQSREKGRKRLFAVALMEGGATDNMAYRVGL</sequence>
<evidence type="ECO:0000259" key="1">
    <source>
        <dbReference type="Pfam" id="PF13837"/>
    </source>
</evidence>
<dbReference type="Gene3D" id="1.10.10.60">
    <property type="entry name" value="Homeodomain-like"/>
    <property type="match status" value="1"/>
</dbReference>
<evidence type="ECO:0000313" key="3">
    <source>
        <dbReference type="Proteomes" id="UP000031443"/>
    </source>
</evidence>
<gene>
    <name evidence="2" type="ORF">UY3_18223</name>
</gene>
<proteinExistence type="predicted"/>
<organism evidence="2 3">
    <name type="scientific">Chelonia mydas</name>
    <name type="common">Green sea-turtle</name>
    <name type="synonym">Chelonia agassizi</name>
    <dbReference type="NCBI Taxonomy" id="8469"/>
    <lineage>
        <taxon>Eukaryota</taxon>
        <taxon>Metazoa</taxon>
        <taxon>Chordata</taxon>
        <taxon>Craniata</taxon>
        <taxon>Vertebrata</taxon>
        <taxon>Euteleostomi</taxon>
        <taxon>Archelosauria</taxon>
        <taxon>Testudinata</taxon>
        <taxon>Testudines</taxon>
        <taxon>Cryptodira</taxon>
        <taxon>Durocryptodira</taxon>
        <taxon>Americhelydia</taxon>
        <taxon>Chelonioidea</taxon>
        <taxon>Cheloniidae</taxon>
        <taxon>Chelonia</taxon>
    </lineage>
</organism>
<evidence type="ECO:0000313" key="2">
    <source>
        <dbReference type="EMBL" id="EMP24676.1"/>
    </source>
</evidence>